<reference evidence="2" key="1">
    <citation type="submission" date="2021-03" db="EMBL/GenBank/DDBJ databases">
        <title>Acanthopleuribacteraceae sp. M133.</title>
        <authorList>
            <person name="Wang G."/>
        </authorList>
    </citation>
    <scope>NUCLEOTIDE SEQUENCE</scope>
    <source>
        <strain evidence="2">M133</strain>
    </source>
</reference>
<evidence type="ECO:0000313" key="2">
    <source>
        <dbReference type="EMBL" id="QTD52246.1"/>
    </source>
</evidence>
<organism evidence="2 3">
    <name type="scientific">Sulfidibacter corallicola</name>
    <dbReference type="NCBI Taxonomy" id="2818388"/>
    <lineage>
        <taxon>Bacteria</taxon>
        <taxon>Pseudomonadati</taxon>
        <taxon>Acidobacteriota</taxon>
        <taxon>Holophagae</taxon>
        <taxon>Acanthopleuribacterales</taxon>
        <taxon>Acanthopleuribacteraceae</taxon>
        <taxon>Sulfidibacter</taxon>
    </lineage>
</organism>
<gene>
    <name evidence="2" type="ORF">J3U87_07210</name>
</gene>
<keyword evidence="1" id="KW-0472">Membrane</keyword>
<evidence type="ECO:0000313" key="3">
    <source>
        <dbReference type="Proteomes" id="UP000663929"/>
    </source>
</evidence>
<dbReference type="GO" id="GO:0140359">
    <property type="term" value="F:ABC-type transporter activity"/>
    <property type="evidence" value="ECO:0007669"/>
    <property type="project" value="InterPro"/>
</dbReference>
<feature type="transmembrane region" description="Helical" evidence="1">
    <location>
        <begin position="150"/>
        <end position="175"/>
    </location>
</feature>
<feature type="transmembrane region" description="Helical" evidence="1">
    <location>
        <begin position="187"/>
        <end position="211"/>
    </location>
</feature>
<feature type="transmembrane region" description="Helical" evidence="1">
    <location>
        <begin position="223"/>
        <end position="245"/>
    </location>
</feature>
<protein>
    <submittedName>
        <fullName evidence="2">ABC transporter permease subunit</fullName>
    </submittedName>
</protein>
<keyword evidence="1" id="KW-1133">Transmembrane helix</keyword>
<proteinExistence type="predicted"/>
<dbReference type="Proteomes" id="UP000663929">
    <property type="component" value="Chromosome"/>
</dbReference>
<name>A0A8A4TQI5_SULCO</name>
<dbReference type="GO" id="GO:0005886">
    <property type="term" value="C:plasma membrane"/>
    <property type="evidence" value="ECO:0007669"/>
    <property type="project" value="UniProtKB-SubCell"/>
</dbReference>
<keyword evidence="1" id="KW-0812">Transmembrane</keyword>
<evidence type="ECO:0000256" key="1">
    <source>
        <dbReference type="SAM" id="Phobius"/>
    </source>
</evidence>
<dbReference type="RefSeq" id="WP_237382355.1">
    <property type="nucleotide sequence ID" value="NZ_CP071793.1"/>
</dbReference>
<dbReference type="AlphaFoldDB" id="A0A8A4TQI5"/>
<keyword evidence="3" id="KW-1185">Reference proteome</keyword>
<dbReference type="EMBL" id="CP071793">
    <property type="protein sequence ID" value="QTD52246.1"/>
    <property type="molecule type" value="Genomic_DNA"/>
</dbReference>
<dbReference type="KEGG" id="scor:J3U87_07210"/>
<feature type="transmembrane region" description="Helical" evidence="1">
    <location>
        <begin position="276"/>
        <end position="295"/>
    </location>
</feature>
<accession>A0A8A4TQI5</accession>
<feature type="transmembrane region" description="Helical" evidence="1">
    <location>
        <begin position="96"/>
        <end position="118"/>
    </location>
</feature>
<feature type="transmembrane region" description="Helical" evidence="1">
    <location>
        <begin position="47"/>
        <end position="70"/>
    </location>
</feature>
<dbReference type="Pfam" id="PF12679">
    <property type="entry name" value="ABC2_membrane_2"/>
    <property type="match status" value="1"/>
</dbReference>
<sequence>MASKSEIYSQGYQKWDGDRTQVTPPWYLIGRAGVQNILASTGKKSRMFFIIAFVIYYFMLVASTTLRLQIENFKRIEWLAGVLEAWQAAQPAQSEVWYHEAFILRPAIFFTFWTMILYGSQLISKDRAANALQVYFSKAVSRFDYLFGKFFAVAQMTAVVTLVPSAIIICVGLVATTDHLEFIKQSWYIPILTGSFWLLLTITYGSIILLCSSLMNRSYMAGASFFGFAVFTAVFPYILGFIFGAHSFVEGLKWTSSIATIGEAIYSLKVNEAGLLFWQVFDVALVTGVAIFLITRRIEPVEVVK</sequence>